<name>A0ABS5TWB7_9CELL</name>
<accession>A0ABS5TWB7</accession>
<proteinExistence type="predicted"/>
<evidence type="ECO:0000313" key="2">
    <source>
        <dbReference type="EMBL" id="MBT0993397.1"/>
    </source>
</evidence>
<organism evidence="2 3">
    <name type="scientific">Cellulomonas fulva</name>
    <dbReference type="NCBI Taxonomy" id="2835530"/>
    <lineage>
        <taxon>Bacteria</taxon>
        <taxon>Bacillati</taxon>
        <taxon>Actinomycetota</taxon>
        <taxon>Actinomycetes</taxon>
        <taxon>Micrococcales</taxon>
        <taxon>Cellulomonadaceae</taxon>
        <taxon>Cellulomonas</taxon>
    </lineage>
</organism>
<evidence type="ECO:0000313" key="3">
    <source>
        <dbReference type="Proteomes" id="UP000722125"/>
    </source>
</evidence>
<keyword evidence="3" id="KW-1185">Reference proteome</keyword>
<dbReference type="RefSeq" id="WP_214346862.1">
    <property type="nucleotide sequence ID" value="NZ_JAHBOH010000001.1"/>
</dbReference>
<gene>
    <name evidence="2" type="ORF">KIN34_03740</name>
</gene>
<evidence type="ECO:0000256" key="1">
    <source>
        <dbReference type="SAM" id="MobiDB-lite"/>
    </source>
</evidence>
<dbReference type="Proteomes" id="UP000722125">
    <property type="component" value="Unassembled WGS sequence"/>
</dbReference>
<comment type="caution">
    <text evidence="2">The sequence shown here is derived from an EMBL/GenBank/DDBJ whole genome shotgun (WGS) entry which is preliminary data.</text>
</comment>
<sequence length="61" mass="6371">MTEMPDADGRLDAVRGAQEALGDTTPPDARVLQAVEAGLLSGLGASSSWVDVPHQRPRLTS</sequence>
<feature type="region of interest" description="Disordered" evidence="1">
    <location>
        <begin position="1"/>
        <end position="28"/>
    </location>
</feature>
<protein>
    <submittedName>
        <fullName evidence="2">Uncharacterized protein</fullName>
    </submittedName>
</protein>
<dbReference type="EMBL" id="JAHBOH010000001">
    <property type="protein sequence ID" value="MBT0993397.1"/>
    <property type="molecule type" value="Genomic_DNA"/>
</dbReference>
<reference evidence="2 3" key="1">
    <citation type="submission" date="2021-05" db="EMBL/GenBank/DDBJ databases">
        <title>Description of Cellulomonas sp. DKR-3 sp. nov.</title>
        <authorList>
            <person name="Dahal R.H."/>
            <person name="Chaudhary D.K."/>
        </authorList>
    </citation>
    <scope>NUCLEOTIDE SEQUENCE [LARGE SCALE GENOMIC DNA]</scope>
    <source>
        <strain evidence="2 3">DKR-3</strain>
    </source>
</reference>